<evidence type="ECO:0000313" key="2">
    <source>
        <dbReference type="Proteomes" id="UP000317036"/>
    </source>
</evidence>
<reference evidence="1 2" key="1">
    <citation type="submission" date="2019-07" db="EMBL/GenBank/DDBJ databases">
        <authorList>
            <person name="Kim J."/>
        </authorList>
    </citation>
    <scope>NUCLEOTIDE SEQUENCE [LARGE SCALE GENOMIC DNA]</scope>
    <source>
        <strain evidence="1 2">JC52</strain>
    </source>
</reference>
<sequence>MLSSFVGHLFAMGQQLGLHCCRNPSCLLVGKNAYVCVAEQQRAPSKSKKNEERLFRNLANRAVFFAIVPRMKIGDQGEKWENLRLENEEWIKIKNGFIMYFCNSRPINIVWFGK</sequence>
<dbReference type="EMBL" id="VNJI01000085">
    <property type="protein sequence ID" value="TVX98999.1"/>
    <property type="molecule type" value="Genomic_DNA"/>
</dbReference>
<dbReference type="Proteomes" id="UP000317036">
    <property type="component" value="Unassembled WGS sequence"/>
</dbReference>
<gene>
    <name evidence="1" type="ORF">FPZ49_34130</name>
</gene>
<comment type="caution">
    <text evidence="1">The sequence shown here is derived from an EMBL/GenBank/DDBJ whole genome shotgun (WGS) entry which is preliminary data.</text>
</comment>
<organism evidence="1 2">
    <name type="scientific">Paenibacillus cremeus</name>
    <dbReference type="NCBI Taxonomy" id="2163881"/>
    <lineage>
        <taxon>Bacteria</taxon>
        <taxon>Bacillati</taxon>
        <taxon>Bacillota</taxon>
        <taxon>Bacilli</taxon>
        <taxon>Bacillales</taxon>
        <taxon>Paenibacillaceae</taxon>
        <taxon>Paenibacillus</taxon>
    </lineage>
</organism>
<proteinExistence type="predicted"/>
<keyword evidence="2" id="KW-1185">Reference proteome</keyword>
<name>A0A559JGJ1_9BACL</name>
<evidence type="ECO:0000313" key="1">
    <source>
        <dbReference type="EMBL" id="TVX98999.1"/>
    </source>
</evidence>
<protein>
    <submittedName>
        <fullName evidence="1">Uncharacterized protein</fullName>
    </submittedName>
</protein>
<dbReference type="AlphaFoldDB" id="A0A559JGJ1"/>
<accession>A0A559JGJ1</accession>